<evidence type="ECO:0000313" key="2">
    <source>
        <dbReference type="Proteomes" id="UP000545493"/>
    </source>
</evidence>
<sequence length="466" mass="50280">MTDHPTCAQLENEGDNDDLKHTMAEYAAWIDYLIHYEGHDGPRRIRFINGNRMADGRTEVDLNKPADQPLIKEGEHYEVIGSVLDGTDPSTVHEAVLAVAGCSPSVLGDAYNGVATGYLCVGGDGMPDDQQADESAESEYPMLLPLSSDFAEMRKGWIEDGNAKAHDWEQRWIRFAVGNENAFLAIAEAFALYEAVYLEARRSLDEAVKALIERFEAKVDTSPAEAPADGPNWFAALIAGAGVVSVTIVTGGATLPWLVAAGAIGTATAALQEQAGKSPTRYEAGDPGRWRDLLHGFCEEVTRQLEEVAGEIDSIRQNLVTRIAAIRNGHSLAPPAPDESIKDIPPNGRNIVPDQLKNGVGRWLDPKVDALAANSREYQAGIHAIGGADWGSSSRFPAISLAGRNFGDRVVSLGQEAVDKHNTMVDYLRQHGEALRYVADTAQASEDNAVGVINNLLKSVESVQPM</sequence>
<organism evidence="1 2">
    <name type="scientific">Saccharomonospora amisosensis</name>
    <dbReference type="NCBI Taxonomy" id="1128677"/>
    <lineage>
        <taxon>Bacteria</taxon>
        <taxon>Bacillati</taxon>
        <taxon>Actinomycetota</taxon>
        <taxon>Actinomycetes</taxon>
        <taxon>Pseudonocardiales</taxon>
        <taxon>Pseudonocardiaceae</taxon>
        <taxon>Saccharomonospora</taxon>
    </lineage>
</organism>
<dbReference type="EMBL" id="JAAOYM010000001">
    <property type="protein sequence ID" value="NIJ11919.1"/>
    <property type="molecule type" value="Genomic_DNA"/>
</dbReference>
<dbReference type="Proteomes" id="UP000545493">
    <property type="component" value="Unassembled WGS sequence"/>
</dbReference>
<reference evidence="1 2" key="1">
    <citation type="submission" date="2020-03" db="EMBL/GenBank/DDBJ databases">
        <title>Sequencing the genomes of 1000 actinobacteria strains.</title>
        <authorList>
            <person name="Klenk H.-P."/>
        </authorList>
    </citation>
    <scope>NUCLEOTIDE SEQUENCE [LARGE SCALE GENOMIC DNA]</scope>
    <source>
        <strain evidence="1 2">DSM 45685</strain>
    </source>
</reference>
<comment type="caution">
    <text evidence="1">The sequence shown here is derived from an EMBL/GenBank/DDBJ whole genome shotgun (WGS) entry which is preliminary data.</text>
</comment>
<protein>
    <submittedName>
        <fullName evidence="1">Uncharacterized protein</fullName>
    </submittedName>
</protein>
<evidence type="ECO:0000313" key="1">
    <source>
        <dbReference type="EMBL" id="NIJ11919.1"/>
    </source>
</evidence>
<dbReference type="AlphaFoldDB" id="A0A7X5ZQJ9"/>
<gene>
    <name evidence="1" type="ORF">FHU38_002263</name>
</gene>
<dbReference type="RefSeq" id="WP_167169914.1">
    <property type="nucleotide sequence ID" value="NZ_JAAOYM010000001.1"/>
</dbReference>
<name>A0A7X5ZQJ9_9PSEU</name>
<accession>A0A7X5ZQJ9</accession>
<proteinExistence type="predicted"/>
<keyword evidence="2" id="KW-1185">Reference proteome</keyword>